<dbReference type="FunFam" id="1.20.140.10:FF:000008">
    <property type="entry name" value="acyl-CoA dehydrogenase family member 9, mitochondrial"/>
    <property type="match status" value="1"/>
</dbReference>
<keyword evidence="16" id="KW-0472">Membrane</keyword>
<name>A0A151IWW1_9HYME</name>
<dbReference type="Gene3D" id="1.20.140.10">
    <property type="entry name" value="Butyryl-CoA Dehydrogenase, subunit A, domain 3"/>
    <property type="match status" value="2"/>
</dbReference>
<evidence type="ECO:0000256" key="14">
    <source>
        <dbReference type="ARBA" id="ARBA00023098"/>
    </source>
</evidence>
<dbReference type="PANTHER" id="PTHR43884">
    <property type="entry name" value="ACYL-COA DEHYDROGENASE"/>
    <property type="match status" value="1"/>
</dbReference>
<evidence type="ECO:0000256" key="20">
    <source>
        <dbReference type="ARBA" id="ARBA00046812"/>
    </source>
</evidence>
<comment type="catalytic activity">
    <reaction evidence="22">
        <text>oxidized [electron-transfer flavoprotein] + hexadecanoyl-CoA + H(+) = (2E)-hexadecenoyl-CoA + reduced [electron-transfer flavoprotein]</text>
        <dbReference type="Rhea" id="RHEA:43448"/>
        <dbReference type="Rhea" id="RHEA-COMP:10685"/>
        <dbReference type="Rhea" id="RHEA-COMP:10686"/>
        <dbReference type="ChEBI" id="CHEBI:15378"/>
        <dbReference type="ChEBI" id="CHEBI:57379"/>
        <dbReference type="ChEBI" id="CHEBI:57692"/>
        <dbReference type="ChEBI" id="CHEBI:58307"/>
        <dbReference type="ChEBI" id="CHEBI:61526"/>
    </reaction>
    <physiologicalReaction direction="left-to-right" evidence="22">
        <dbReference type="Rhea" id="RHEA:43449"/>
    </physiologicalReaction>
</comment>
<keyword evidence="6" id="KW-0285">Flavoprotein</keyword>
<dbReference type="Pfam" id="PF00441">
    <property type="entry name" value="Acyl-CoA_dh_1"/>
    <property type="match status" value="1"/>
</dbReference>
<feature type="domain" description="Acyl-CoA dehydrogenase/oxidase N-terminal" evidence="31">
    <location>
        <begin position="209"/>
        <end position="318"/>
    </location>
</feature>
<dbReference type="PROSITE" id="PS00073">
    <property type="entry name" value="ACYL_COA_DH_2"/>
    <property type="match status" value="1"/>
</dbReference>
<comment type="similarity">
    <text evidence="4">Belongs to the acyl-CoA dehydrogenase family.</text>
</comment>
<evidence type="ECO:0000256" key="22">
    <source>
        <dbReference type="ARBA" id="ARBA00047916"/>
    </source>
</evidence>
<keyword evidence="14" id="KW-0443">Lipid metabolism</keyword>
<comment type="catalytic activity">
    <reaction evidence="27">
        <text>octadecanoyl-CoA + oxidized [electron-transfer flavoprotein] + H(+) = (2E)-octadecenoyl-CoA + reduced [electron-transfer flavoprotein]</text>
        <dbReference type="Rhea" id="RHEA:47240"/>
        <dbReference type="Rhea" id="RHEA-COMP:10685"/>
        <dbReference type="Rhea" id="RHEA-COMP:10686"/>
        <dbReference type="ChEBI" id="CHEBI:15378"/>
        <dbReference type="ChEBI" id="CHEBI:57394"/>
        <dbReference type="ChEBI" id="CHEBI:57692"/>
        <dbReference type="ChEBI" id="CHEBI:58307"/>
        <dbReference type="ChEBI" id="CHEBI:71412"/>
    </reaction>
    <physiologicalReaction direction="left-to-right" evidence="27">
        <dbReference type="Rhea" id="RHEA:47241"/>
    </physiologicalReaction>
</comment>
<keyword evidence="11" id="KW-0809">Transit peptide</keyword>
<dbReference type="InterPro" id="IPR013786">
    <property type="entry name" value="AcylCoA_DH/ox_N"/>
</dbReference>
<evidence type="ECO:0000256" key="5">
    <source>
        <dbReference type="ARBA" id="ARBA00022553"/>
    </source>
</evidence>
<comment type="pathway">
    <text evidence="3">Lipid metabolism; mitochondrial fatty acid beta-oxidation.</text>
</comment>
<dbReference type="GO" id="GO:0017099">
    <property type="term" value="F:very-long-chain fatty acyl-CoA dehydrogenase activity"/>
    <property type="evidence" value="ECO:0007669"/>
    <property type="project" value="UniProtKB-EC"/>
</dbReference>
<dbReference type="Pfam" id="PF21343">
    <property type="entry name" value="ACAD9-ACADV_C"/>
    <property type="match status" value="1"/>
</dbReference>
<dbReference type="SUPFAM" id="SSF56645">
    <property type="entry name" value="Acyl-CoA dehydrogenase NM domain-like"/>
    <property type="match status" value="1"/>
</dbReference>
<comment type="subunit">
    <text evidence="20">Homodimer. Homodimerizes after import into the mitochondrion.</text>
</comment>
<keyword evidence="15" id="KW-0496">Mitochondrion</keyword>
<evidence type="ECO:0000256" key="4">
    <source>
        <dbReference type="ARBA" id="ARBA00009347"/>
    </source>
</evidence>
<dbReference type="InterPro" id="IPR036250">
    <property type="entry name" value="AcylCo_DH-like_C"/>
</dbReference>
<evidence type="ECO:0000256" key="3">
    <source>
        <dbReference type="ARBA" id="ARBA00005198"/>
    </source>
</evidence>
<evidence type="ECO:0000259" key="32">
    <source>
        <dbReference type="Pfam" id="PF21343"/>
    </source>
</evidence>
<dbReference type="InterPro" id="IPR006091">
    <property type="entry name" value="Acyl-CoA_Oxase/DH_mid-dom"/>
</dbReference>
<accession>A0A151IWW1</accession>
<evidence type="ECO:0000256" key="25">
    <source>
        <dbReference type="ARBA" id="ARBA00049050"/>
    </source>
</evidence>
<evidence type="ECO:0000256" key="1">
    <source>
        <dbReference type="ARBA" id="ARBA00001974"/>
    </source>
</evidence>
<keyword evidence="13" id="KW-0560">Oxidoreductase</keyword>
<proteinExistence type="inferred from homology"/>
<dbReference type="AlphaFoldDB" id="A0A151IWW1"/>
<evidence type="ECO:0000256" key="21">
    <source>
        <dbReference type="ARBA" id="ARBA00047893"/>
    </source>
</evidence>
<evidence type="ECO:0000259" key="31">
    <source>
        <dbReference type="Pfam" id="PF02771"/>
    </source>
</evidence>
<dbReference type="GO" id="GO:0005743">
    <property type="term" value="C:mitochondrial inner membrane"/>
    <property type="evidence" value="ECO:0007669"/>
    <property type="project" value="UniProtKB-SubCell"/>
</dbReference>
<keyword evidence="9" id="KW-0274">FAD</keyword>
<comment type="cofactor">
    <cofactor evidence="1">
        <name>FAD</name>
        <dbReference type="ChEBI" id="CHEBI:57692"/>
    </cofactor>
</comment>
<keyword evidence="5" id="KW-0597">Phosphoprotein</keyword>
<evidence type="ECO:0000256" key="9">
    <source>
        <dbReference type="ARBA" id="ARBA00022827"/>
    </source>
</evidence>
<keyword evidence="12" id="KW-0007">Acetylation</keyword>
<dbReference type="STRING" id="471704.A0A151IWW1"/>
<dbReference type="InterPro" id="IPR009100">
    <property type="entry name" value="AcylCoA_DH/oxidase_NM_dom_sf"/>
</dbReference>
<dbReference type="InterPro" id="IPR046373">
    <property type="entry name" value="Acyl-CoA_Oxase/DH_mid-dom_sf"/>
</dbReference>
<evidence type="ECO:0000313" key="34">
    <source>
        <dbReference type="Proteomes" id="UP000078492"/>
    </source>
</evidence>
<comment type="catalytic activity">
    <reaction evidence="23">
        <text>tetracosanoyl-CoA + oxidized [electron-transfer flavoprotein] + H(+) = (2E)-tetracosenoyl-CoA + reduced [electron-transfer flavoprotein]</text>
        <dbReference type="Rhea" id="RHEA:47232"/>
        <dbReference type="Rhea" id="RHEA-COMP:10685"/>
        <dbReference type="Rhea" id="RHEA-COMP:10686"/>
        <dbReference type="ChEBI" id="CHEBI:15378"/>
        <dbReference type="ChEBI" id="CHEBI:57692"/>
        <dbReference type="ChEBI" id="CHEBI:58307"/>
        <dbReference type="ChEBI" id="CHEBI:65052"/>
        <dbReference type="ChEBI" id="CHEBI:74693"/>
    </reaction>
    <physiologicalReaction direction="left-to-right" evidence="23">
        <dbReference type="Rhea" id="RHEA:47233"/>
    </physiologicalReaction>
</comment>
<evidence type="ECO:0000313" key="33">
    <source>
        <dbReference type="EMBL" id="KYN12315.1"/>
    </source>
</evidence>
<evidence type="ECO:0000256" key="24">
    <source>
        <dbReference type="ARBA" id="ARBA00049038"/>
    </source>
</evidence>
<reference evidence="33 34" key="1">
    <citation type="submission" date="2015-09" db="EMBL/GenBank/DDBJ databases">
        <title>Trachymyrmex cornetzi WGS genome.</title>
        <authorList>
            <person name="Nygaard S."/>
            <person name="Hu H."/>
            <person name="Boomsma J."/>
            <person name="Zhang G."/>
        </authorList>
    </citation>
    <scope>NUCLEOTIDE SEQUENCE [LARGE SCALE GENOMIC DNA]</scope>
    <source>
        <strain evidence="33">Tcor2-1</strain>
        <tissue evidence="33">Whole body</tissue>
    </source>
</reference>
<evidence type="ECO:0000256" key="26">
    <source>
        <dbReference type="ARBA" id="ARBA00049140"/>
    </source>
</evidence>
<dbReference type="SUPFAM" id="SSF47203">
    <property type="entry name" value="Acyl-CoA dehydrogenase C-terminal domain-like"/>
    <property type="match status" value="2"/>
</dbReference>
<evidence type="ECO:0000256" key="10">
    <source>
        <dbReference type="ARBA" id="ARBA00022832"/>
    </source>
</evidence>
<comment type="catalytic activity">
    <reaction evidence="21">
        <text>dodecanoyl-CoA + oxidized [electron-transfer flavoprotein] + H(+) = (2E)-dodecenoyl-CoA + reduced [electron-transfer flavoprotein]</text>
        <dbReference type="Rhea" id="RHEA:47296"/>
        <dbReference type="Rhea" id="RHEA-COMP:10685"/>
        <dbReference type="Rhea" id="RHEA-COMP:10686"/>
        <dbReference type="ChEBI" id="CHEBI:15378"/>
        <dbReference type="ChEBI" id="CHEBI:57330"/>
        <dbReference type="ChEBI" id="CHEBI:57375"/>
        <dbReference type="ChEBI" id="CHEBI:57692"/>
        <dbReference type="ChEBI" id="CHEBI:58307"/>
    </reaction>
    <physiologicalReaction direction="left-to-right" evidence="21">
        <dbReference type="Rhea" id="RHEA:47297"/>
    </physiologicalReaction>
</comment>
<comment type="function">
    <text evidence="19">Very long-chain specific acyl-CoA dehydrogenase is one of the acyl-CoA dehydrogenases that catalyze the first step of mitochondrial fatty acid beta-oxidation, an aerobic process breaking down fatty acids into acetyl-CoA and allowing the production of energy from fats. The first step of fatty acid beta-oxidation consists in the removal of one hydrogen from C-2 and C-3 of the straight-chain fatty acyl-CoA thioester, resulting in the formation of trans-2-enoyl-CoA. Among the different mitochondrial acyl-CoA dehydrogenases, very long-chain specific acyl-CoA dehydrogenase acts specifically on acyl-CoAs with saturated 12 to 24 carbons long primary chains.</text>
</comment>
<feature type="non-terminal residue" evidence="33">
    <location>
        <position position="1"/>
    </location>
</feature>
<gene>
    <name evidence="33" type="ORF">ALC57_15546</name>
</gene>
<dbReference type="Gene3D" id="1.10.540.10">
    <property type="entry name" value="Acyl-CoA dehydrogenase/oxidase, N-terminal domain"/>
    <property type="match status" value="1"/>
</dbReference>
<feature type="domain" description="ACAD9/ACADV-like C-terminal" evidence="32">
    <location>
        <begin position="636"/>
        <end position="754"/>
    </location>
</feature>
<dbReference type="InterPro" id="IPR049448">
    <property type="entry name" value="ACAD9/ACADV-like_C"/>
</dbReference>
<dbReference type="EC" id="1.3.8.9" evidence="17"/>
<organism evidence="33 34">
    <name type="scientific">Trachymyrmex cornetzi</name>
    <dbReference type="NCBI Taxonomy" id="471704"/>
    <lineage>
        <taxon>Eukaryota</taxon>
        <taxon>Metazoa</taxon>
        <taxon>Ecdysozoa</taxon>
        <taxon>Arthropoda</taxon>
        <taxon>Hexapoda</taxon>
        <taxon>Insecta</taxon>
        <taxon>Pterygota</taxon>
        <taxon>Neoptera</taxon>
        <taxon>Endopterygota</taxon>
        <taxon>Hymenoptera</taxon>
        <taxon>Apocrita</taxon>
        <taxon>Aculeata</taxon>
        <taxon>Formicoidea</taxon>
        <taxon>Formicidae</taxon>
        <taxon>Myrmicinae</taxon>
        <taxon>Trachymyrmex</taxon>
    </lineage>
</organism>
<dbReference type="CDD" id="cd01161">
    <property type="entry name" value="VLCAD"/>
    <property type="match status" value="1"/>
</dbReference>
<dbReference type="PROSITE" id="PS00072">
    <property type="entry name" value="ACYL_COA_DH_1"/>
    <property type="match status" value="1"/>
</dbReference>
<dbReference type="FunFam" id="2.40.110.10:FF:000006">
    <property type="entry name" value="very long-chain specific acyl-CoA dehydrogenase, mitochondrial"/>
    <property type="match status" value="1"/>
</dbReference>
<feature type="domain" description="Acyl-CoA oxidase/dehydrogenase middle" evidence="30">
    <location>
        <begin position="322"/>
        <end position="424"/>
    </location>
</feature>
<evidence type="ECO:0000256" key="23">
    <source>
        <dbReference type="ARBA" id="ARBA00048086"/>
    </source>
</evidence>
<evidence type="ECO:0000256" key="16">
    <source>
        <dbReference type="ARBA" id="ARBA00023136"/>
    </source>
</evidence>
<sequence>VPVLRQGRFSRVLPNSPESETPVSIPRPASTGLETSDSSPRRRRRRRGRREGSQLVPVTAGQSERPSALPFERFAVLPKRRGRLGLSLTTGEASVRPEVPGEDATRRDATGCLRAAQRASADAEPDRQLRTRVSTSVDQCRPAHTLIARTGWLAGRCLATQAAVKVKEDKPRENAATKESQSFTMNLFRGQLQLNQVCPFPEPMTQDQTETIRMLIDPVEKFYEEVNDPVKNDQNAYVDEKTAAVLWDMGAFSLQVPTEFGGLGLTNTQYTRIVEICGYHDLGIGITLGAHQSIGFKGILLYGTPEQKAKYLPQVSNGKFAAFCLTEPTSGSDANSIRSRAIKSADGSHYVLNGSKIWISNGGIAEIMTVFAQTPITDPKTGETKDKITAFIVERGFGGVTSGPPEKKMGIKCSNTAALFFEDVKIPAENVLGKEGEGFKVAMNILNNGRFGMSACLSGTMRYCINKAVNHATQRLQFGRTLDNYGTIQEKLGRMSILHYVTQSLAYMISGNMDCGSQDYHLEAAISKCFGSDSAWWVCNEAIQILGGMGFMSETGLERVMRDLRIFPIFEGTNDILRLFVALTGIQYAGSHLKELQKAFKNPSANLGLIVEEATKRATRAIGLKSPPTFGNLVHPKLAESAALCSRSVENFGQVIESSLIKYGRGIVDEQFILNRIAQAAFDTYTMAVVLSRATTSLNKNLPSAEHELLMAQTWCMEASNRAANNLQQVSSAKQLDIFSNLSKISKNVCDVGGCVQLNPMGF</sequence>
<dbReference type="InterPro" id="IPR037069">
    <property type="entry name" value="AcylCoA_DH/ox_N_sf"/>
</dbReference>
<dbReference type="GO" id="GO:0006631">
    <property type="term" value="P:fatty acid metabolic process"/>
    <property type="evidence" value="ECO:0007669"/>
    <property type="project" value="UniProtKB-KW"/>
</dbReference>
<evidence type="ECO:0000256" key="6">
    <source>
        <dbReference type="ARBA" id="ARBA00022630"/>
    </source>
</evidence>
<dbReference type="GO" id="GO:0050660">
    <property type="term" value="F:flavin adenine dinucleotide binding"/>
    <property type="evidence" value="ECO:0007669"/>
    <property type="project" value="InterPro"/>
</dbReference>
<comment type="catalytic activity">
    <reaction evidence="26">
        <text>eicosanoyl-CoA + oxidized [electron-transfer flavoprotein] + H(+) = (2E)-eicosenoyl-CoA + reduced [electron-transfer flavoprotein]</text>
        <dbReference type="Rhea" id="RHEA:47236"/>
        <dbReference type="Rhea" id="RHEA-COMP:10685"/>
        <dbReference type="Rhea" id="RHEA-COMP:10686"/>
        <dbReference type="ChEBI" id="CHEBI:15378"/>
        <dbReference type="ChEBI" id="CHEBI:57380"/>
        <dbReference type="ChEBI" id="CHEBI:57692"/>
        <dbReference type="ChEBI" id="CHEBI:58307"/>
        <dbReference type="ChEBI" id="CHEBI:74691"/>
    </reaction>
    <physiologicalReaction direction="left-to-right" evidence="26">
        <dbReference type="Rhea" id="RHEA:47237"/>
    </physiologicalReaction>
</comment>
<feature type="domain" description="Acyl-CoA dehydrogenase/oxidase C-terminal" evidence="29">
    <location>
        <begin position="436"/>
        <end position="582"/>
    </location>
</feature>
<evidence type="ECO:0000256" key="11">
    <source>
        <dbReference type="ARBA" id="ARBA00022946"/>
    </source>
</evidence>
<dbReference type="Proteomes" id="UP000078492">
    <property type="component" value="Unassembled WGS sequence"/>
</dbReference>
<protein>
    <recommendedName>
        <fullName evidence="18">Very long-chain specific acyl-CoA dehydrogenase, mitochondrial</fullName>
        <ecNumber evidence="17">1.3.8.9</ecNumber>
    </recommendedName>
</protein>
<keyword evidence="7" id="KW-0999">Mitochondrion inner membrane</keyword>
<dbReference type="InterPro" id="IPR006089">
    <property type="entry name" value="Acyl-CoA_DH_CS"/>
</dbReference>
<dbReference type="Pfam" id="PF02771">
    <property type="entry name" value="Acyl-CoA_dh_N"/>
    <property type="match status" value="1"/>
</dbReference>
<evidence type="ECO:0000256" key="13">
    <source>
        <dbReference type="ARBA" id="ARBA00023002"/>
    </source>
</evidence>
<dbReference type="EMBL" id="KQ980843">
    <property type="protein sequence ID" value="KYN12315.1"/>
    <property type="molecule type" value="Genomic_DNA"/>
</dbReference>
<evidence type="ECO:0000256" key="7">
    <source>
        <dbReference type="ARBA" id="ARBA00022792"/>
    </source>
</evidence>
<evidence type="ECO:0000259" key="29">
    <source>
        <dbReference type="Pfam" id="PF00441"/>
    </source>
</evidence>
<keyword evidence="34" id="KW-1185">Reference proteome</keyword>
<dbReference type="Gene3D" id="2.40.110.10">
    <property type="entry name" value="Butyryl-CoA Dehydrogenase, subunit A, domain 2"/>
    <property type="match status" value="1"/>
</dbReference>
<dbReference type="InterPro" id="IPR009075">
    <property type="entry name" value="AcylCo_DH/oxidase_C"/>
</dbReference>
<evidence type="ECO:0000256" key="27">
    <source>
        <dbReference type="ARBA" id="ARBA00049224"/>
    </source>
</evidence>
<dbReference type="PANTHER" id="PTHR43884:SF11">
    <property type="entry name" value="VERY LONG-CHAIN SPECIFIC ACYL-COA DEHYDROGENASE, MITOCHONDRIAL"/>
    <property type="match status" value="1"/>
</dbReference>
<keyword evidence="8" id="KW-0702">S-nitrosylation</keyword>
<evidence type="ECO:0000256" key="12">
    <source>
        <dbReference type="ARBA" id="ARBA00022990"/>
    </source>
</evidence>
<comment type="catalytic activity">
    <reaction evidence="24">
        <text>tetradecanoyl-CoA + oxidized [electron-transfer flavoprotein] + H(+) = (2E)-tetradecenoyl-CoA + reduced [electron-transfer flavoprotein]</text>
        <dbReference type="Rhea" id="RHEA:47316"/>
        <dbReference type="Rhea" id="RHEA-COMP:10685"/>
        <dbReference type="Rhea" id="RHEA-COMP:10686"/>
        <dbReference type="ChEBI" id="CHEBI:15378"/>
        <dbReference type="ChEBI" id="CHEBI:57385"/>
        <dbReference type="ChEBI" id="CHEBI:57692"/>
        <dbReference type="ChEBI" id="CHEBI:58307"/>
        <dbReference type="ChEBI" id="CHEBI:61405"/>
    </reaction>
    <physiologicalReaction direction="left-to-right" evidence="24">
        <dbReference type="Rhea" id="RHEA:47317"/>
    </physiologicalReaction>
</comment>
<dbReference type="GO" id="GO:0000062">
    <property type="term" value="F:fatty-acyl-CoA binding"/>
    <property type="evidence" value="ECO:0007669"/>
    <property type="project" value="TreeGrafter"/>
</dbReference>
<dbReference type="FunFam" id="1.10.540.10:FF:000001">
    <property type="entry name" value="Very long-chain-specific acyl-CoA dehydrogenase, mitochondrial"/>
    <property type="match status" value="1"/>
</dbReference>
<evidence type="ECO:0000256" key="18">
    <source>
        <dbReference type="ARBA" id="ARBA00040902"/>
    </source>
</evidence>
<evidence type="ECO:0000259" key="30">
    <source>
        <dbReference type="Pfam" id="PF02770"/>
    </source>
</evidence>
<evidence type="ECO:0000256" key="19">
    <source>
        <dbReference type="ARBA" id="ARBA00045422"/>
    </source>
</evidence>
<feature type="region of interest" description="Disordered" evidence="28">
    <location>
        <begin position="1"/>
        <end position="66"/>
    </location>
</feature>
<dbReference type="Pfam" id="PF02770">
    <property type="entry name" value="Acyl-CoA_dh_M"/>
    <property type="match status" value="1"/>
</dbReference>
<evidence type="ECO:0000256" key="2">
    <source>
        <dbReference type="ARBA" id="ARBA00004637"/>
    </source>
</evidence>
<evidence type="ECO:0000256" key="17">
    <source>
        <dbReference type="ARBA" id="ARBA00039034"/>
    </source>
</evidence>
<keyword evidence="10" id="KW-0276">Fatty acid metabolism</keyword>
<comment type="catalytic activity">
    <reaction evidence="25">
        <text>a very-long-chain 2,3-saturated fatty acyl-CoA + oxidized [electron-transfer flavoprotein] + H(+) = a very-long-chain (2E)-enoyl-CoA + reduced [electron-transfer flavoprotein]</text>
        <dbReference type="Rhea" id="RHEA:19181"/>
        <dbReference type="Rhea" id="RHEA-COMP:10685"/>
        <dbReference type="Rhea" id="RHEA-COMP:10686"/>
        <dbReference type="ChEBI" id="CHEBI:15378"/>
        <dbReference type="ChEBI" id="CHEBI:57692"/>
        <dbReference type="ChEBI" id="CHEBI:58307"/>
        <dbReference type="ChEBI" id="CHEBI:83724"/>
        <dbReference type="ChEBI" id="CHEBI:83728"/>
        <dbReference type="EC" id="1.3.8.9"/>
    </reaction>
    <physiologicalReaction direction="left-to-right" evidence="25">
        <dbReference type="Rhea" id="RHEA:19182"/>
    </physiologicalReaction>
</comment>
<comment type="subcellular location">
    <subcellularLocation>
        <location evidence="2">Mitochondrion inner membrane</location>
        <topology evidence="2">Peripheral membrane protein</topology>
    </subcellularLocation>
</comment>
<evidence type="ECO:0000256" key="15">
    <source>
        <dbReference type="ARBA" id="ARBA00023128"/>
    </source>
</evidence>
<evidence type="ECO:0000256" key="28">
    <source>
        <dbReference type="SAM" id="MobiDB-lite"/>
    </source>
</evidence>
<evidence type="ECO:0000256" key="8">
    <source>
        <dbReference type="ARBA" id="ARBA00022799"/>
    </source>
</evidence>